<dbReference type="Proteomes" id="UP001596383">
    <property type="component" value="Unassembled WGS sequence"/>
</dbReference>
<name>A0ABD5SMQ7_9EURY</name>
<organism evidence="2 3">
    <name type="scientific">Natrinema soli</name>
    <dbReference type="NCBI Taxonomy" id="1930624"/>
    <lineage>
        <taxon>Archaea</taxon>
        <taxon>Methanobacteriati</taxon>
        <taxon>Methanobacteriota</taxon>
        <taxon>Stenosarchaea group</taxon>
        <taxon>Halobacteria</taxon>
        <taxon>Halobacteriales</taxon>
        <taxon>Natrialbaceae</taxon>
        <taxon>Natrinema</taxon>
    </lineage>
</organism>
<gene>
    <name evidence="2" type="ORF">ACFQE6_14860</name>
</gene>
<dbReference type="RefSeq" id="WP_273739198.1">
    <property type="nucleotide sequence ID" value="NZ_JAQIVI010000223.1"/>
</dbReference>
<protein>
    <recommendedName>
        <fullName evidence="4">DUF4395 domain-containing protein</fullName>
    </recommendedName>
</protein>
<comment type="caution">
    <text evidence="2">The sequence shown here is derived from an EMBL/GenBank/DDBJ whole genome shotgun (WGS) entry which is preliminary data.</text>
</comment>
<evidence type="ECO:0000313" key="2">
    <source>
        <dbReference type="EMBL" id="MFC6766222.1"/>
    </source>
</evidence>
<reference evidence="2 3" key="1">
    <citation type="journal article" date="2019" name="Int. J. Syst. Evol. Microbiol.">
        <title>The Global Catalogue of Microorganisms (GCM) 10K type strain sequencing project: providing services to taxonomists for standard genome sequencing and annotation.</title>
        <authorList>
            <consortium name="The Broad Institute Genomics Platform"/>
            <consortium name="The Broad Institute Genome Sequencing Center for Infectious Disease"/>
            <person name="Wu L."/>
            <person name="Ma J."/>
        </authorList>
    </citation>
    <scope>NUCLEOTIDE SEQUENCE [LARGE SCALE GENOMIC DNA]</scope>
    <source>
        <strain evidence="2 3">LMG 29247</strain>
    </source>
</reference>
<evidence type="ECO:0000256" key="1">
    <source>
        <dbReference type="SAM" id="Phobius"/>
    </source>
</evidence>
<accession>A0ABD5SMQ7</accession>
<feature type="transmembrane region" description="Helical" evidence="1">
    <location>
        <begin position="60"/>
        <end position="79"/>
    </location>
</feature>
<keyword evidence="1" id="KW-1133">Transmembrane helix</keyword>
<proteinExistence type="predicted"/>
<evidence type="ECO:0008006" key="4">
    <source>
        <dbReference type="Google" id="ProtNLM"/>
    </source>
</evidence>
<keyword evidence="3" id="KW-1185">Reference proteome</keyword>
<feature type="transmembrane region" description="Helical" evidence="1">
    <location>
        <begin position="85"/>
        <end position="104"/>
    </location>
</feature>
<dbReference type="AlphaFoldDB" id="A0ABD5SMQ7"/>
<keyword evidence="1" id="KW-0472">Membrane</keyword>
<keyword evidence="1" id="KW-0812">Transmembrane</keyword>
<dbReference type="EMBL" id="JBHSWV010000223">
    <property type="protein sequence ID" value="MFC6766222.1"/>
    <property type="molecule type" value="Genomic_DNA"/>
</dbReference>
<evidence type="ECO:0000313" key="3">
    <source>
        <dbReference type="Proteomes" id="UP001596383"/>
    </source>
</evidence>
<feature type="transmembrane region" description="Helical" evidence="1">
    <location>
        <begin position="30"/>
        <end position="48"/>
    </location>
</feature>
<sequence>MGARADALLTLVVLVAAAVASLLVDAVFSVPFLAVGAIATLAFERIAARDPDVIRRYWERPVVQGVTLVVALAGVVVGARVAPSIVLSFAFGSLVTYLVFLAMTNPAYRA</sequence>